<dbReference type="GO" id="GO:0009425">
    <property type="term" value="C:bacterial-type flagellum basal body"/>
    <property type="evidence" value="ECO:0007669"/>
    <property type="project" value="InterPro"/>
</dbReference>
<dbReference type="GO" id="GO:0005886">
    <property type="term" value="C:plasma membrane"/>
    <property type="evidence" value="ECO:0007669"/>
    <property type="project" value="UniProtKB-SubCell"/>
</dbReference>
<dbReference type="GO" id="GO:0071978">
    <property type="term" value="P:bacterial-type flagellum-dependent swarming motility"/>
    <property type="evidence" value="ECO:0007669"/>
    <property type="project" value="TreeGrafter"/>
</dbReference>
<evidence type="ECO:0000256" key="4">
    <source>
        <dbReference type="ARBA" id="ARBA00022475"/>
    </source>
</evidence>
<reference evidence="11 12" key="1">
    <citation type="submission" date="2010-05" db="EMBL/GenBank/DDBJ databases">
        <title>Complete sequence of Thermincola sp. JR.</title>
        <authorList>
            <consortium name="US DOE Joint Genome Institute"/>
            <person name="Lucas S."/>
            <person name="Copeland A."/>
            <person name="Lapidus A."/>
            <person name="Cheng J.-F."/>
            <person name="Bruce D."/>
            <person name="Goodwin L."/>
            <person name="Pitluck S."/>
            <person name="Chertkov O."/>
            <person name="Detter J.C."/>
            <person name="Han C."/>
            <person name="Tapia R."/>
            <person name="Land M."/>
            <person name="Hauser L."/>
            <person name="Kyrpides N."/>
            <person name="Mikhailova N."/>
            <person name="Hazen T.C."/>
            <person name="Woyke T."/>
        </authorList>
    </citation>
    <scope>NUCLEOTIDE SEQUENCE [LARGE SCALE GENOMIC DNA]</scope>
    <source>
        <strain evidence="11 12">JR</strain>
    </source>
</reference>
<keyword evidence="8 10" id="KW-1133">Transmembrane helix</keyword>
<sequence length="165" mass="17998">MAEEDLKEEQEPQGKNSSAGTIKLIIAGIVIIILAAGISFAVARFAAVSAPQHGSTYNANAKIKTDNIGTTFDAGEYLTNLAGGSRYIKVKIVFSFANKELETEITNKLPAIQNTINKVLREQSADALNEPKSMDKLADRLKKSINELLVTGNIDEIYFTYFVVQ</sequence>
<evidence type="ECO:0000256" key="7">
    <source>
        <dbReference type="ARBA" id="ARBA00022779"/>
    </source>
</evidence>
<keyword evidence="5 10" id="KW-0145">Chemotaxis</keyword>
<keyword evidence="4 10" id="KW-1003">Cell membrane</keyword>
<dbReference type="InterPro" id="IPR005503">
    <property type="entry name" value="FliL"/>
</dbReference>
<dbReference type="STRING" id="635013.TherJR_1531"/>
<evidence type="ECO:0000256" key="1">
    <source>
        <dbReference type="ARBA" id="ARBA00002254"/>
    </source>
</evidence>
<gene>
    <name evidence="11" type="ordered locus">TherJR_1531</name>
</gene>
<dbReference type="KEGG" id="tjr:TherJR_1531"/>
<organism evidence="11 12">
    <name type="scientific">Thermincola potens (strain JR)</name>
    <dbReference type="NCBI Taxonomy" id="635013"/>
    <lineage>
        <taxon>Bacteria</taxon>
        <taxon>Bacillati</taxon>
        <taxon>Bacillota</taxon>
        <taxon>Clostridia</taxon>
        <taxon>Eubacteriales</taxon>
        <taxon>Thermincolaceae</taxon>
        <taxon>Thermincola</taxon>
    </lineage>
</organism>
<evidence type="ECO:0000313" key="12">
    <source>
        <dbReference type="Proteomes" id="UP000002377"/>
    </source>
</evidence>
<evidence type="ECO:0000313" key="11">
    <source>
        <dbReference type="EMBL" id="ADG82384.1"/>
    </source>
</evidence>
<evidence type="ECO:0000256" key="8">
    <source>
        <dbReference type="ARBA" id="ARBA00022989"/>
    </source>
</evidence>
<dbReference type="HOGENOM" id="CLU_099018_2_0_9"/>
<keyword evidence="9 10" id="KW-0472">Membrane</keyword>
<evidence type="ECO:0000256" key="5">
    <source>
        <dbReference type="ARBA" id="ARBA00022500"/>
    </source>
</evidence>
<keyword evidence="7 10" id="KW-0283">Flagellar rotation</keyword>
<dbReference type="OrthoDB" id="166089at2"/>
<keyword evidence="11" id="KW-0282">Flagellum</keyword>
<dbReference type="Proteomes" id="UP000002377">
    <property type="component" value="Chromosome"/>
</dbReference>
<dbReference type="GO" id="GO:0006935">
    <property type="term" value="P:chemotaxis"/>
    <property type="evidence" value="ECO:0007669"/>
    <property type="project" value="UniProtKB-KW"/>
</dbReference>
<accession>D5XFG3</accession>
<dbReference type="AlphaFoldDB" id="D5XFG3"/>
<keyword evidence="6 10" id="KW-0812">Transmembrane</keyword>
<comment type="function">
    <text evidence="1 10">Controls the rotational direction of flagella during chemotaxis.</text>
</comment>
<dbReference type="PANTHER" id="PTHR35091">
    <property type="entry name" value="FLAGELLAR PROTEIN FLIL"/>
    <property type="match status" value="1"/>
</dbReference>
<keyword evidence="12" id="KW-1185">Reference proteome</keyword>
<name>D5XFG3_THEPJ</name>
<evidence type="ECO:0000256" key="2">
    <source>
        <dbReference type="ARBA" id="ARBA00004162"/>
    </source>
</evidence>
<comment type="similarity">
    <text evidence="3 10">Belongs to the FliL family.</text>
</comment>
<keyword evidence="11" id="KW-0966">Cell projection</keyword>
<dbReference type="EMBL" id="CP002028">
    <property type="protein sequence ID" value="ADG82384.1"/>
    <property type="molecule type" value="Genomic_DNA"/>
</dbReference>
<protein>
    <recommendedName>
        <fullName evidence="10">Flagellar protein FliL</fullName>
    </recommendedName>
</protein>
<evidence type="ECO:0000256" key="3">
    <source>
        <dbReference type="ARBA" id="ARBA00008281"/>
    </source>
</evidence>
<dbReference type="PANTHER" id="PTHR35091:SF2">
    <property type="entry name" value="FLAGELLAR PROTEIN FLIL"/>
    <property type="match status" value="1"/>
</dbReference>
<proteinExistence type="inferred from homology"/>
<dbReference type="Pfam" id="PF03748">
    <property type="entry name" value="FliL"/>
    <property type="match status" value="1"/>
</dbReference>
<comment type="subcellular location">
    <subcellularLocation>
        <location evidence="2">Cell membrane</location>
        <topology evidence="2">Single-pass membrane protein</topology>
    </subcellularLocation>
</comment>
<feature type="transmembrane region" description="Helical" evidence="10">
    <location>
        <begin position="20"/>
        <end position="43"/>
    </location>
</feature>
<dbReference type="RefSeq" id="WP_013120399.1">
    <property type="nucleotide sequence ID" value="NC_014152.1"/>
</dbReference>
<keyword evidence="11" id="KW-0969">Cilium</keyword>
<evidence type="ECO:0000256" key="6">
    <source>
        <dbReference type="ARBA" id="ARBA00022692"/>
    </source>
</evidence>
<evidence type="ECO:0000256" key="9">
    <source>
        <dbReference type="ARBA" id="ARBA00023136"/>
    </source>
</evidence>
<dbReference type="eggNOG" id="COG1580">
    <property type="taxonomic scope" value="Bacteria"/>
</dbReference>
<evidence type="ECO:0000256" key="10">
    <source>
        <dbReference type="RuleBase" id="RU364125"/>
    </source>
</evidence>